<dbReference type="GO" id="GO:1990281">
    <property type="term" value="C:efflux pump complex"/>
    <property type="evidence" value="ECO:0007669"/>
    <property type="project" value="TreeGrafter"/>
</dbReference>
<dbReference type="Proteomes" id="UP000808349">
    <property type="component" value="Unassembled WGS sequence"/>
</dbReference>
<sequence>MNRYLSYILFLNLLCWVSCKESKTAETPNSSTTAVRAMTADGYIVKESTLSESVSTPGNIIPFESTDIQSEVSGRITYLNIKEGATVPSGFLLASVNDEELQARLKKLKIQLQIAQNTEKRQSELLQIKGIGQQEYEMSLLELNNLKADIEIITSQIEKTKIKAPYAGRLGLRSISFGAYITPQTILTTISQVNQLKLEFLLNEKNINKIKIGDPIQFACNGSNKIYKARIIAMETGIEINSRSLKVRALVDNNDGFIKPGNFANVLFEFDPNNKALMIPTQAVIPQARDKKVIVYKGGNVVFQKVILGMRDSSKIQIVSGLSVGDTILISGLLSIKPNSKVALNPLTE</sequence>
<keyword evidence="4" id="KW-0175">Coiled coil</keyword>
<dbReference type="AlphaFoldDB" id="A0A9D7XCD8"/>
<dbReference type="EMBL" id="JADKFW010000004">
    <property type="protein sequence ID" value="MBK9716664.1"/>
    <property type="molecule type" value="Genomic_DNA"/>
</dbReference>
<evidence type="ECO:0000313" key="9">
    <source>
        <dbReference type="Proteomes" id="UP000808349"/>
    </source>
</evidence>
<comment type="subcellular location">
    <subcellularLocation>
        <location evidence="1">Cell envelope</location>
    </subcellularLocation>
</comment>
<reference evidence="8 9" key="1">
    <citation type="submission" date="2020-10" db="EMBL/GenBank/DDBJ databases">
        <title>Connecting structure to function with the recovery of over 1000 high-quality activated sludge metagenome-assembled genomes encoding full-length rRNA genes using long-read sequencing.</title>
        <authorList>
            <person name="Singleton C.M."/>
            <person name="Petriglieri F."/>
            <person name="Kristensen J.M."/>
            <person name="Kirkegaard R.H."/>
            <person name="Michaelsen T.Y."/>
            <person name="Andersen M.H."/>
            <person name="Karst S.M."/>
            <person name="Dueholm M.S."/>
            <person name="Nielsen P.H."/>
            <person name="Albertsen M."/>
        </authorList>
    </citation>
    <scope>NUCLEOTIDE SEQUENCE [LARGE SCALE GENOMIC DNA]</scope>
    <source>
        <strain evidence="8">Ribe_18-Q3-R11-54_BAT3C.373</strain>
    </source>
</reference>
<proteinExistence type="inferred from homology"/>
<dbReference type="PANTHER" id="PTHR30469">
    <property type="entry name" value="MULTIDRUG RESISTANCE PROTEIN MDTA"/>
    <property type="match status" value="1"/>
</dbReference>
<evidence type="ECO:0000259" key="6">
    <source>
        <dbReference type="Pfam" id="PF25954"/>
    </source>
</evidence>
<evidence type="ECO:0000256" key="1">
    <source>
        <dbReference type="ARBA" id="ARBA00004196"/>
    </source>
</evidence>
<dbReference type="InterPro" id="IPR006143">
    <property type="entry name" value="RND_pump_MFP"/>
</dbReference>
<comment type="caution">
    <text evidence="8">The sequence shown here is derived from an EMBL/GenBank/DDBJ whole genome shotgun (WGS) entry which is preliminary data.</text>
</comment>
<evidence type="ECO:0000313" key="8">
    <source>
        <dbReference type="EMBL" id="MBK9716664.1"/>
    </source>
</evidence>
<dbReference type="Gene3D" id="1.10.287.470">
    <property type="entry name" value="Helix hairpin bin"/>
    <property type="match status" value="1"/>
</dbReference>
<keyword evidence="3" id="KW-0813">Transport</keyword>
<dbReference type="Gene3D" id="2.40.420.20">
    <property type="match status" value="1"/>
</dbReference>
<organism evidence="8 9">
    <name type="scientific">Candidatus Defluviibacterium haderslevense</name>
    <dbReference type="NCBI Taxonomy" id="2981993"/>
    <lineage>
        <taxon>Bacteria</taxon>
        <taxon>Pseudomonadati</taxon>
        <taxon>Bacteroidota</taxon>
        <taxon>Saprospiria</taxon>
        <taxon>Saprospirales</taxon>
        <taxon>Saprospiraceae</taxon>
        <taxon>Candidatus Defluviibacterium</taxon>
    </lineage>
</organism>
<dbReference type="InterPro" id="IPR058792">
    <property type="entry name" value="Beta-barrel_RND_2"/>
</dbReference>
<accession>A0A9D7XCD8</accession>
<dbReference type="Gene3D" id="2.40.30.170">
    <property type="match status" value="1"/>
</dbReference>
<evidence type="ECO:0000256" key="2">
    <source>
        <dbReference type="ARBA" id="ARBA00009477"/>
    </source>
</evidence>
<dbReference type="Pfam" id="PF25917">
    <property type="entry name" value="BSH_RND"/>
    <property type="match status" value="1"/>
</dbReference>
<dbReference type="SUPFAM" id="SSF111369">
    <property type="entry name" value="HlyD-like secretion proteins"/>
    <property type="match status" value="1"/>
</dbReference>
<dbReference type="Pfam" id="PF25954">
    <property type="entry name" value="Beta-barrel_RND_2"/>
    <property type="match status" value="1"/>
</dbReference>
<feature type="domain" description="CusB-like beta-barrel" evidence="6">
    <location>
        <begin position="202"/>
        <end position="268"/>
    </location>
</feature>
<feature type="domain" description="Multidrug resistance protein MdtA-like barrel-sandwich hybrid" evidence="5">
    <location>
        <begin position="66"/>
        <end position="183"/>
    </location>
</feature>
<evidence type="ECO:0000256" key="3">
    <source>
        <dbReference type="ARBA" id="ARBA00022448"/>
    </source>
</evidence>
<dbReference type="NCBIfam" id="TIGR01730">
    <property type="entry name" value="RND_mfp"/>
    <property type="match status" value="1"/>
</dbReference>
<gene>
    <name evidence="8" type="ORF">IPO85_03950</name>
</gene>
<evidence type="ECO:0000259" key="7">
    <source>
        <dbReference type="Pfam" id="PF25967"/>
    </source>
</evidence>
<evidence type="ECO:0000259" key="5">
    <source>
        <dbReference type="Pfam" id="PF25917"/>
    </source>
</evidence>
<comment type="similarity">
    <text evidence="2">Belongs to the membrane fusion protein (MFP) (TC 8.A.1) family.</text>
</comment>
<name>A0A9D7XCD8_9BACT</name>
<feature type="coiled-coil region" evidence="4">
    <location>
        <begin position="98"/>
        <end position="163"/>
    </location>
</feature>
<protein>
    <submittedName>
        <fullName evidence="8">Efflux RND transporter periplasmic adaptor subunit</fullName>
    </submittedName>
</protein>
<evidence type="ECO:0000256" key="4">
    <source>
        <dbReference type="SAM" id="Coils"/>
    </source>
</evidence>
<dbReference type="Pfam" id="PF25967">
    <property type="entry name" value="RND-MFP_C"/>
    <property type="match status" value="1"/>
</dbReference>
<dbReference type="PANTHER" id="PTHR30469:SF36">
    <property type="entry name" value="BLL3903 PROTEIN"/>
    <property type="match status" value="1"/>
</dbReference>
<feature type="domain" description="Multidrug resistance protein MdtA-like C-terminal permuted SH3" evidence="7">
    <location>
        <begin position="276"/>
        <end position="333"/>
    </location>
</feature>
<dbReference type="GO" id="GO:0015562">
    <property type="term" value="F:efflux transmembrane transporter activity"/>
    <property type="evidence" value="ECO:0007669"/>
    <property type="project" value="TreeGrafter"/>
</dbReference>
<dbReference type="InterPro" id="IPR058625">
    <property type="entry name" value="MdtA-like_BSH"/>
</dbReference>
<dbReference type="Gene3D" id="2.40.50.100">
    <property type="match status" value="1"/>
</dbReference>
<dbReference type="InterPro" id="IPR058627">
    <property type="entry name" value="MdtA-like_C"/>
</dbReference>